<keyword evidence="1" id="KW-0175">Coiled coil</keyword>
<feature type="transmembrane region" description="Helical" evidence="2">
    <location>
        <begin position="524"/>
        <end position="542"/>
    </location>
</feature>
<evidence type="ECO:0008006" key="7">
    <source>
        <dbReference type="Google" id="ProtNLM"/>
    </source>
</evidence>
<sequence>MQEEETHYIQIPKSYSSRKSALKAPKRVFKLFVLCALLPALLLVVPLYLRYRVYIEQIYPLAVTDMRIIDNKISTTWCQKQLIISNTTFNAYVIANEPRISKNYENVEMRRSMFLKDGVKEYWGFYLLKGSSIKVSACVRWQGASLIVIEGHRHLKECAYMGDNSSEEKEDSMSSEENRNVTFINQMTKISSGMVLHRPDDSKVVNESPSERVEKVHPLNSVTGLNAKTKNYHLKFAEDLYRKETNNSPKNESTTTSPDRELAQIMNQLKNLKLQGAKVEKNSGNAENNESVAMINKIYDVISQQLLANNRSKGVKKNENSSSIDYDTEFRKLKNQILFYRSKILNFDLDNETNTGQEVFDENSRRDIHGSMHHKKDGDRSKSEFWSSFSSSEETLLNCSGLLASLPLIPHNSCEQKFDDAHVDRLASANSVSYEVPKSGYYFFIFNNENEVQENFIHAHFEMKKAVYDTSEAVVSCKNESKECALPLTFWSYERTIVALPRPADDSQWNEEYVFISKCEPRSTLYLICILLIPVCILLFAFS</sequence>
<dbReference type="Pfam" id="PF16040">
    <property type="entry name" value="APD1-4_N"/>
    <property type="match status" value="1"/>
</dbReference>
<feature type="coiled-coil region" evidence="1">
    <location>
        <begin position="262"/>
        <end position="289"/>
    </location>
</feature>
<dbReference type="AlphaFoldDB" id="A0AAN9TLH5"/>
<evidence type="ECO:0000256" key="1">
    <source>
        <dbReference type="SAM" id="Coils"/>
    </source>
</evidence>
<gene>
    <name evidence="5" type="ORF">V9T40_008333</name>
</gene>
<evidence type="ECO:0000259" key="3">
    <source>
        <dbReference type="Pfam" id="PF16040"/>
    </source>
</evidence>
<dbReference type="PANTHER" id="PTHR39077">
    <property type="entry name" value="DUF4793 DOMAIN-CONTAINING PROTEIN"/>
    <property type="match status" value="1"/>
</dbReference>
<keyword evidence="2" id="KW-0812">Transmembrane</keyword>
<feature type="domain" description="E3 ubiquitin-protein ligase APD1-4 middle" evidence="4">
    <location>
        <begin position="432"/>
        <end position="540"/>
    </location>
</feature>
<evidence type="ECO:0000313" key="6">
    <source>
        <dbReference type="Proteomes" id="UP001367676"/>
    </source>
</evidence>
<dbReference type="Proteomes" id="UP001367676">
    <property type="component" value="Unassembled WGS sequence"/>
</dbReference>
<dbReference type="EMBL" id="JBBCAQ010000010">
    <property type="protein sequence ID" value="KAK7600892.1"/>
    <property type="molecule type" value="Genomic_DNA"/>
</dbReference>
<proteinExistence type="predicted"/>
<evidence type="ECO:0000313" key="5">
    <source>
        <dbReference type="EMBL" id="KAK7600892.1"/>
    </source>
</evidence>
<comment type="caution">
    <text evidence="5">The sequence shown here is derived from an EMBL/GenBank/DDBJ whole genome shotgun (WGS) entry which is preliminary data.</text>
</comment>
<reference evidence="5 6" key="1">
    <citation type="submission" date="2024-03" db="EMBL/GenBank/DDBJ databases">
        <title>Adaptation during the transition from Ophiocordyceps entomopathogen to insect associate is accompanied by gene loss and intensified selection.</title>
        <authorList>
            <person name="Ward C.M."/>
            <person name="Onetto C.A."/>
            <person name="Borneman A.R."/>
        </authorList>
    </citation>
    <scope>NUCLEOTIDE SEQUENCE [LARGE SCALE GENOMIC DNA]</scope>
    <source>
        <strain evidence="5">AWRI1</strain>
        <tissue evidence="5">Single Adult Female</tissue>
    </source>
</reference>
<evidence type="ECO:0000256" key="2">
    <source>
        <dbReference type="SAM" id="Phobius"/>
    </source>
</evidence>
<organism evidence="5 6">
    <name type="scientific">Parthenolecanium corni</name>
    <dbReference type="NCBI Taxonomy" id="536013"/>
    <lineage>
        <taxon>Eukaryota</taxon>
        <taxon>Metazoa</taxon>
        <taxon>Ecdysozoa</taxon>
        <taxon>Arthropoda</taxon>
        <taxon>Hexapoda</taxon>
        <taxon>Insecta</taxon>
        <taxon>Pterygota</taxon>
        <taxon>Neoptera</taxon>
        <taxon>Paraneoptera</taxon>
        <taxon>Hemiptera</taxon>
        <taxon>Sternorrhyncha</taxon>
        <taxon>Coccoidea</taxon>
        <taxon>Coccidae</taxon>
        <taxon>Parthenolecanium</taxon>
    </lineage>
</organism>
<feature type="transmembrane region" description="Helical" evidence="2">
    <location>
        <begin position="28"/>
        <end position="49"/>
    </location>
</feature>
<feature type="domain" description="E3 ubiquitin-protein ligase APD1-4 N-terminal" evidence="3">
    <location>
        <begin position="86"/>
        <end position="155"/>
    </location>
</feature>
<dbReference type="PANTHER" id="PTHR39077:SF1">
    <property type="entry name" value="E3 UBIQUITIN-PROTEIN LIGASE APD1-4 MIDDLE DOMAIN-CONTAINING PROTEIN"/>
    <property type="match status" value="1"/>
</dbReference>
<protein>
    <recommendedName>
        <fullName evidence="7">E3 ubiquitin-protein ligase APD1-4 middle domain-containing protein</fullName>
    </recommendedName>
</protein>
<dbReference type="Pfam" id="PF16041">
    <property type="entry name" value="APD1-4_M"/>
    <property type="match status" value="1"/>
</dbReference>
<accession>A0AAN9TLH5</accession>
<name>A0AAN9TLH5_9HEMI</name>
<keyword evidence="6" id="KW-1185">Reference proteome</keyword>
<dbReference type="InterPro" id="IPR032010">
    <property type="entry name" value="APD1-4_M"/>
</dbReference>
<keyword evidence="2" id="KW-1133">Transmembrane helix</keyword>
<dbReference type="InterPro" id="IPR032008">
    <property type="entry name" value="APD1-4_N"/>
</dbReference>
<keyword evidence="2" id="KW-0472">Membrane</keyword>
<evidence type="ECO:0000259" key="4">
    <source>
        <dbReference type="Pfam" id="PF16041"/>
    </source>
</evidence>